<dbReference type="InterPro" id="IPR036638">
    <property type="entry name" value="HLH_DNA-bd_sf"/>
</dbReference>
<dbReference type="GO" id="GO:0000977">
    <property type="term" value="F:RNA polymerase II transcription regulatory region sequence-specific DNA binding"/>
    <property type="evidence" value="ECO:0007669"/>
    <property type="project" value="TreeGrafter"/>
</dbReference>
<evidence type="ECO:0000256" key="3">
    <source>
        <dbReference type="ARBA" id="ARBA00023163"/>
    </source>
</evidence>
<dbReference type="SMART" id="SM00353">
    <property type="entry name" value="HLH"/>
    <property type="match status" value="1"/>
</dbReference>
<name>A0A2P5D514_PARAD</name>
<dbReference type="GO" id="GO:0046983">
    <property type="term" value="F:protein dimerization activity"/>
    <property type="evidence" value="ECO:0007669"/>
    <property type="project" value="InterPro"/>
</dbReference>
<evidence type="ECO:0000313" key="8">
    <source>
        <dbReference type="Proteomes" id="UP000237105"/>
    </source>
</evidence>
<proteinExistence type="predicted"/>
<keyword evidence="4" id="KW-0539">Nucleus</keyword>
<evidence type="ECO:0000256" key="5">
    <source>
        <dbReference type="SAM" id="Coils"/>
    </source>
</evidence>
<protein>
    <submittedName>
        <fullName evidence="7">Basic helix-loop-helix transcription factor</fullName>
    </submittedName>
</protein>
<dbReference type="InterPro" id="IPR011598">
    <property type="entry name" value="bHLH_dom"/>
</dbReference>
<dbReference type="SUPFAM" id="SSF47459">
    <property type="entry name" value="HLH, helix-loop-helix DNA-binding domain"/>
    <property type="match status" value="1"/>
</dbReference>
<evidence type="ECO:0000256" key="1">
    <source>
        <dbReference type="ARBA" id="ARBA00004123"/>
    </source>
</evidence>
<evidence type="ECO:0000256" key="4">
    <source>
        <dbReference type="ARBA" id="ARBA00023242"/>
    </source>
</evidence>
<sequence length="234" mass="27186">MFRDQESNTFVGHENSIVINPRTRKGFSSTAKERKTKPRRNLETIDENRTVHSEVEEDTFFKKQDHNSKERIRRMKISESYVALGSLLPISRPLKKRWTAPVIVDKVLEYIPKLENEIEQLTIKKNNMLSAIENVPSLINKKSINPKVDSLTVSVNKVKEGQLIFQICRQGDGKNNVFSSLLRCIVKEEGICLVSASTLHVCDERECYHIHIEVRMFFFVYSFSFSILSCYSYY</sequence>
<dbReference type="GO" id="GO:0000981">
    <property type="term" value="F:DNA-binding transcription factor activity, RNA polymerase II-specific"/>
    <property type="evidence" value="ECO:0007669"/>
    <property type="project" value="TreeGrafter"/>
</dbReference>
<dbReference type="PANTHER" id="PTHR13935">
    <property type="entry name" value="ACHAETE-SCUTE TRANSCRIPTION FACTOR-RELATED"/>
    <property type="match status" value="1"/>
</dbReference>
<dbReference type="PROSITE" id="PS50888">
    <property type="entry name" value="BHLH"/>
    <property type="match status" value="1"/>
</dbReference>
<evidence type="ECO:0000313" key="7">
    <source>
        <dbReference type="EMBL" id="PON68401.1"/>
    </source>
</evidence>
<dbReference type="AlphaFoldDB" id="A0A2P5D514"/>
<feature type="domain" description="BHLH" evidence="6">
    <location>
        <begin position="61"/>
        <end position="114"/>
    </location>
</feature>
<evidence type="ECO:0000259" key="6">
    <source>
        <dbReference type="PROSITE" id="PS50888"/>
    </source>
</evidence>
<dbReference type="GO" id="GO:0090575">
    <property type="term" value="C:RNA polymerase II transcription regulator complex"/>
    <property type="evidence" value="ECO:0007669"/>
    <property type="project" value="TreeGrafter"/>
</dbReference>
<organism evidence="7 8">
    <name type="scientific">Parasponia andersonii</name>
    <name type="common">Sponia andersonii</name>
    <dbReference type="NCBI Taxonomy" id="3476"/>
    <lineage>
        <taxon>Eukaryota</taxon>
        <taxon>Viridiplantae</taxon>
        <taxon>Streptophyta</taxon>
        <taxon>Embryophyta</taxon>
        <taxon>Tracheophyta</taxon>
        <taxon>Spermatophyta</taxon>
        <taxon>Magnoliopsida</taxon>
        <taxon>eudicotyledons</taxon>
        <taxon>Gunneridae</taxon>
        <taxon>Pentapetalae</taxon>
        <taxon>rosids</taxon>
        <taxon>fabids</taxon>
        <taxon>Rosales</taxon>
        <taxon>Cannabaceae</taxon>
        <taxon>Parasponia</taxon>
    </lineage>
</organism>
<keyword evidence="3" id="KW-0804">Transcription</keyword>
<feature type="coiled-coil region" evidence="5">
    <location>
        <begin position="104"/>
        <end position="131"/>
    </location>
</feature>
<reference evidence="8" key="1">
    <citation type="submission" date="2016-06" db="EMBL/GenBank/DDBJ databases">
        <title>Parallel loss of symbiosis genes in relatives of nitrogen-fixing non-legume Parasponia.</title>
        <authorList>
            <person name="Van Velzen R."/>
            <person name="Holmer R."/>
            <person name="Bu F."/>
            <person name="Rutten L."/>
            <person name="Van Zeijl A."/>
            <person name="Liu W."/>
            <person name="Santuari L."/>
            <person name="Cao Q."/>
            <person name="Sharma T."/>
            <person name="Shen D."/>
            <person name="Roswanjaya Y."/>
            <person name="Wardhani T."/>
            <person name="Kalhor M.S."/>
            <person name="Jansen J."/>
            <person name="Van den Hoogen J."/>
            <person name="Gungor B."/>
            <person name="Hartog M."/>
            <person name="Hontelez J."/>
            <person name="Verver J."/>
            <person name="Yang W.-C."/>
            <person name="Schijlen E."/>
            <person name="Repin R."/>
            <person name="Schilthuizen M."/>
            <person name="Schranz E."/>
            <person name="Heidstra R."/>
            <person name="Miyata K."/>
            <person name="Fedorova E."/>
            <person name="Kohlen W."/>
            <person name="Bisseling T."/>
            <person name="Smit S."/>
            <person name="Geurts R."/>
        </authorList>
    </citation>
    <scope>NUCLEOTIDE SEQUENCE [LARGE SCALE GENOMIC DNA]</scope>
    <source>
        <strain evidence="8">cv. WU1-14</strain>
    </source>
</reference>
<keyword evidence="8" id="KW-1185">Reference proteome</keyword>
<accession>A0A2P5D514</accession>
<dbReference type="STRING" id="3476.A0A2P5D514"/>
<dbReference type="Pfam" id="PF00010">
    <property type="entry name" value="HLH"/>
    <property type="match status" value="1"/>
</dbReference>
<evidence type="ECO:0000256" key="2">
    <source>
        <dbReference type="ARBA" id="ARBA00023015"/>
    </source>
</evidence>
<comment type="caution">
    <text evidence="7">The sequence shown here is derived from an EMBL/GenBank/DDBJ whole genome shotgun (WGS) entry which is preliminary data.</text>
</comment>
<dbReference type="InterPro" id="IPR015660">
    <property type="entry name" value="MASH1/Ascl1a-like"/>
</dbReference>
<dbReference type="Proteomes" id="UP000237105">
    <property type="component" value="Unassembled WGS sequence"/>
</dbReference>
<dbReference type="EMBL" id="JXTB01000063">
    <property type="protein sequence ID" value="PON68401.1"/>
    <property type="molecule type" value="Genomic_DNA"/>
</dbReference>
<gene>
    <name evidence="7" type="primary">PanBHLH49</name>
    <name evidence="7" type="ORF">PanWU01x14_095530</name>
</gene>
<dbReference type="OrthoDB" id="1898027at2759"/>
<comment type="subcellular location">
    <subcellularLocation>
        <location evidence="1">Nucleus</location>
    </subcellularLocation>
</comment>
<dbReference type="PANTHER" id="PTHR13935:SF104">
    <property type="entry name" value="TRANSCRIPTION FACTOR BHLH160"/>
    <property type="match status" value="1"/>
</dbReference>
<keyword evidence="5" id="KW-0175">Coiled coil</keyword>
<keyword evidence="2" id="KW-0805">Transcription regulation</keyword>
<dbReference type="Gene3D" id="4.10.280.10">
    <property type="entry name" value="Helix-loop-helix DNA-binding domain"/>
    <property type="match status" value="1"/>
</dbReference>